<dbReference type="Gene3D" id="1.20.120.520">
    <property type="entry name" value="nmb1532 protein domain like"/>
    <property type="match status" value="1"/>
</dbReference>
<protein>
    <recommendedName>
        <fullName evidence="1">Hemerythrin-like domain-containing protein</fullName>
    </recommendedName>
</protein>
<feature type="domain" description="Hemerythrin-like" evidence="1">
    <location>
        <begin position="17"/>
        <end position="127"/>
    </location>
</feature>
<dbReference type="EMBL" id="JACHMF010000001">
    <property type="protein sequence ID" value="MBB4698287.1"/>
    <property type="molecule type" value="Genomic_DNA"/>
</dbReference>
<sequence length="148" mass="16769">MDSYDNERARFRAYGDQLISAHLRLREMVEDLYVALDEGRGEQELQLYCLTLCGAVTKHHTAEDLDVFPLLAARHPELEAFLRSLKSDHNMLAHMLGRLQRSTTYEELDAISAVLETHFIGEEKRLVSVLNALEPMGDLGIEVTDGRA</sequence>
<reference evidence="2 3" key="1">
    <citation type="submission" date="2020-08" db="EMBL/GenBank/DDBJ databases">
        <title>Sequencing the genomes of 1000 actinobacteria strains.</title>
        <authorList>
            <person name="Klenk H.-P."/>
        </authorList>
    </citation>
    <scope>NUCLEOTIDE SEQUENCE [LARGE SCALE GENOMIC DNA]</scope>
    <source>
        <strain evidence="2 3">DSM 45518</strain>
    </source>
</reference>
<organism evidence="2 3">
    <name type="scientific">Paractinoplanes abujensis</name>
    <dbReference type="NCBI Taxonomy" id="882441"/>
    <lineage>
        <taxon>Bacteria</taxon>
        <taxon>Bacillati</taxon>
        <taxon>Actinomycetota</taxon>
        <taxon>Actinomycetes</taxon>
        <taxon>Micromonosporales</taxon>
        <taxon>Micromonosporaceae</taxon>
        <taxon>Paractinoplanes</taxon>
    </lineage>
</organism>
<name>A0A7W7G6Q4_9ACTN</name>
<proteinExistence type="predicted"/>
<gene>
    <name evidence="2" type="ORF">BKA14_008435</name>
</gene>
<dbReference type="RefSeq" id="WP_203722118.1">
    <property type="nucleotide sequence ID" value="NZ_BOMC01000024.1"/>
</dbReference>
<accession>A0A7W7G6Q4</accession>
<dbReference type="AlphaFoldDB" id="A0A7W7G6Q4"/>
<dbReference type="Pfam" id="PF01814">
    <property type="entry name" value="Hemerythrin"/>
    <property type="match status" value="1"/>
</dbReference>
<comment type="caution">
    <text evidence="2">The sequence shown here is derived from an EMBL/GenBank/DDBJ whole genome shotgun (WGS) entry which is preliminary data.</text>
</comment>
<keyword evidence="3" id="KW-1185">Reference proteome</keyword>
<evidence type="ECO:0000313" key="2">
    <source>
        <dbReference type="EMBL" id="MBB4698287.1"/>
    </source>
</evidence>
<evidence type="ECO:0000259" key="1">
    <source>
        <dbReference type="Pfam" id="PF01814"/>
    </source>
</evidence>
<evidence type="ECO:0000313" key="3">
    <source>
        <dbReference type="Proteomes" id="UP000542742"/>
    </source>
</evidence>
<dbReference type="Proteomes" id="UP000542742">
    <property type="component" value="Unassembled WGS sequence"/>
</dbReference>
<dbReference type="InterPro" id="IPR012312">
    <property type="entry name" value="Hemerythrin-like"/>
</dbReference>